<dbReference type="AlphaFoldDB" id="A0A1I0WSH3"/>
<name>A0A1I0WSH3_9RHOB</name>
<protein>
    <recommendedName>
        <fullName evidence="3">2,4-dihydroxyhept-2-ene-1,7-dioic acid aldolase</fullName>
    </recommendedName>
</protein>
<keyword evidence="2" id="KW-1185">Reference proteome</keyword>
<dbReference type="Gene3D" id="3.30.310.50">
    <property type="entry name" value="Alpha-D-phosphohexomutase, C-terminal domain"/>
    <property type="match status" value="1"/>
</dbReference>
<reference evidence="1 2" key="1">
    <citation type="submission" date="2016-10" db="EMBL/GenBank/DDBJ databases">
        <authorList>
            <person name="de Groot N.N."/>
        </authorList>
    </citation>
    <scope>NUCLEOTIDE SEQUENCE [LARGE SCALE GENOMIC DNA]</scope>
    <source>
        <strain evidence="1 2">DSM 29316</strain>
    </source>
</reference>
<accession>A0A1I0WSH3</accession>
<evidence type="ECO:0000313" key="1">
    <source>
        <dbReference type="EMBL" id="SFA91367.1"/>
    </source>
</evidence>
<gene>
    <name evidence="1" type="ORF">SAMN05421688_1706</name>
</gene>
<dbReference type="Proteomes" id="UP000198796">
    <property type="component" value="Unassembled WGS sequence"/>
</dbReference>
<sequence>MGMTQTTLRTEIGTFATEHASKYLQQLCKHFAHKIDVEYDSQTGHAALPPGPARLDAGQEMLRIEITGPDEAGLSRARHIIDDHLVRFAFREDFKGMDWRPL</sequence>
<evidence type="ECO:0000313" key="2">
    <source>
        <dbReference type="Proteomes" id="UP000198796"/>
    </source>
</evidence>
<dbReference type="Pfam" id="PF09981">
    <property type="entry name" value="DUF2218"/>
    <property type="match status" value="1"/>
</dbReference>
<dbReference type="EMBL" id="FOJU01000002">
    <property type="protein sequence ID" value="SFA91367.1"/>
    <property type="molecule type" value="Genomic_DNA"/>
</dbReference>
<dbReference type="InterPro" id="IPR014543">
    <property type="entry name" value="UCP028291"/>
</dbReference>
<dbReference type="PIRSF" id="PIRSF028291">
    <property type="entry name" value="UCP028291"/>
    <property type="match status" value="1"/>
</dbReference>
<organism evidence="1 2">
    <name type="scientific">Poseidonocella pacifica</name>
    <dbReference type="NCBI Taxonomy" id="871651"/>
    <lineage>
        <taxon>Bacteria</taxon>
        <taxon>Pseudomonadati</taxon>
        <taxon>Pseudomonadota</taxon>
        <taxon>Alphaproteobacteria</taxon>
        <taxon>Rhodobacterales</taxon>
        <taxon>Roseobacteraceae</taxon>
        <taxon>Poseidonocella</taxon>
    </lineage>
</organism>
<evidence type="ECO:0008006" key="3">
    <source>
        <dbReference type="Google" id="ProtNLM"/>
    </source>
</evidence>
<proteinExistence type="predicted"/>
<dbReference type="STRING" id="871651.SAMN05421688_1706"/>